<dbReference type="EMBL" id="EF145512">
    <property type="protein sequence ID" value="ABK93665.1"/>
    <property type="molecule type" value="mRNA"/>
</dbReference>
<sequence>MMVTTDMMTPISFAFSTGLFVITNRLNGSNPCVFNYNCSTSCFAMVRSCISNIDQTLALGDCGK</sequence>
<reference evidence="1" key="1">
    <citation type="journal article" date="2008" name="BMC Genomics">
        <title>Analysis of 4,664 high-quality sequence-finished poplar full-length cDNA clones and their utility for the discovery of genes responding to insect feeding.</title>
        <authorList>
            <person name="Ralph S.G."/>
            <person name="Chun H.J."/>
            <person name="Cooper D."/>
            <person name="Kirkpatrick R."/>
            <person name="Kolosova N."/>
            <person name="Gunter L."/>
            <person name="Tuskan G.A."/>
            <person name="Douglas C.J."/>
            <person name="Holt R.A."/>
            <person name="Jones S.J."/>
            <person name="Marra M.A."/>
            <person name="Bohlmann J."/>
        </authorList>
    </citation>
    <scope>NUCLEOTIDE SEQUENCE</scope>
    <source>
        <tissue evidence="1">Phloem and cambium</tissue>
    </source>
</reference>
<evidence type="ECO:0000313" key="1">
    <source>
        <dbReference type="EMBL" id="ABK93665.1"/>
    </source>
</evidence>
<name>A9PBB2_POPTR</name>
<dbReference type="AlphaFoldDB" id="A9PBB2"/>
<accession>A9PBB2</accession>
<organism evidence="1">
    <name type="scientific">Populus trichocarpa</name>
    <name type="common">Western balsam poplar</name>
    <name type="synonym">Populus balsamifera subsp. trichocarpa</name>
    <dbReference type="NCBI Taxonomy" id="3694"/>
    <lineage>
        <taxon>Eukaryota</taxon>
        <taxon>Viridiplantae</taxon>
        <taxon>Streptophyta</taxon>
        <taxon>Embryophyta</taxon>
        <taxon>Tracheophyta</taxon>
        <taxon>Spermatophyta</taxon>
        <taxon>Magnoliopsida</taxon>
        <taxon>eudicotyledons</taxon>
        <taxon>Gunneridae</taxon>
        <taxon>Pentapetalae</taxon>
        <taxon>rosids</taxon>
        <taxon>fabids</taxon>
        <taxon>Malpighiales</taxon>
        <taxon>Salicaceae</taxon>
        <taxon>Saliceae</taxon>
        <taxon>Populus</taxon>
    </lineage>
</organism>
<proteinExistence type="evidence at transcript level"/>
<protein>
    <submittedName>
        <fullName evidence="1">Uncharacterized protein</fullName>
    </submittedName>
</protein>